<accession>A0A1U7NRP8</accession>
<dbReference type="EMBL" id="MSTI01000173">
    <property type="protein sequence ID" value="OLV15591.1"/>
    <property type="molecule type" value="Genomic_DNA"/>
</dbReference>
<dbReference type="Proteomes" id="UP000186607">
    <property type="component" value="Unassembled WGS sequence"/>
</dbReference>
<reference evidence="1 2" key="1">
    <citation type="submission" date="2017-01" db="EMBL/GenBank/DDBJ databases">
        <title>Genome Analysis of Deinococcus marmoris KOPRI26562.</title>
        <authorList>
            <person name="Kim J.H."/>
            <person name="Oh H.-M."/>
        </authorList>
    </citation>
    <scope>NUCLEOTIDE SEQUENCE [LARGE SCALE GENOMIC DNA]</scope>
    <source>
        <strain evidence="1 2">KOPRI26562</strain>
    </source>
</reference>
<organism evidence="1 2">
    <name type="scientific">Deinococcus marmoris</name>
    <dbReference type="NCBI Taxonomy" id="249408"/>
    <lineage>
        <taxon>Bacteria</taxon>
        <taxon>Thermotogati</taxon>
        <taxon>Deinococcota</taxon>
        <taxon>Deinococci</taxon>
        <taxon>Deinococcales</taxon>
        <taxon>Deinococcaceae</taxon>
        <taxon>Deinococcus</taxon>
    </lineage>
</organism>
<proteinExistence type="predicted"/>
<name>A0A1U7NRP8_9DEIO</name>
<dbReference type="AlphaFoldDB" id="A0A1U7NRP8"/>
<protein>
    <submittedName>
        <fullName evidence="1">Uncharacterized protein</fullName>
    </submittedName>
</protein>
<evidence type="ECO:0000313" key="1">
    <source>
        <dbReference type="EMBL" id="OLV15591.1"/>
    </source>
</evidence>
<dbReference type="STRING" id="249408.BOO71_0014374"/>
<dbReference type="RefSeq" id="WP_175607534.1">
    <property type="nucleotide sequence ID" value="NZ_MSTI01000173.1"/>
</dbReference>
<evidence type="ECO:0000313" key="2">
    <source>
        <dbReference type="Proteomes" id="UP000186607"/>
    </source>
</evidence>
<comment type="caution">
    <text evidence="1">The sequence shown here is derived from an EMBL/GenBank/DDBJ whole genome shotgun (WGS) entry which is preliminary data.</text>
</comment>
<keyword evidence="2" id="KW-1185">Reference proteome</keyword>
<sequence length="46" mass="4901">MTAEPQPLDQASSPVVLPMGGFERLNRVISSSAMPLFQKGVWAQGA</sequence>
<gene>
    <name evidence="1" type="ORF">BOO71_0014374</name>
</gene>